<dbReference type="RefSeq" id="WP_014449599.1">
    <property type="nucleotide sequence ID" value="NC_017094.1"/>
</dbReference>
<feature type="binding site" evidence="10">
    <location>
        <position position="108"/>
    </location>
    <ligand>
        <name>Zn(2+)</name>
        <dbReference type="ChEBI" id="CHEBI:29105"/>
    </ligand>
</feature>
<proteinExistence type="inferred from homology"/>
<feature type="binding site" evidence="10">
    <location>
        <position position="135"/>
    </location>
    <ligand>
        <name>Mg(2+)</name>
        <dbReference type="ChEBI" id="CHEBI:18420"/>
    </ligand>
</feature>
<dbReference type="SUPFAM" id="SSF56784">
    <property type="entry name" value="HAD-like"/>
    <property type="match status" value="1"/>
</dbReference>
<dbReference type="CDD" id="cd07503">
    <property type="entry name" value="HAD_HisB-N"/>
    <property type="match status" value="1"/>
</dbReference>
<keyword evidence="5 7" id="KW-0119">Carbohydrate metabolism</keyword>
<dbReference type="PANTHER" id="PTHR42891:SF1">
    <property type="entry name" value="D-GLYCERO-BETA-D-MANNO-HEPTOSE-1,7-BISPHOSPHATE 7-PHOSPHATASE"/>
    <property type="match status" value="1"/>
</dbReference>
<dbReference type="InterPro" id="IPR006543">
    <property type="entry name" value="Histidinol-phos"/>
</dbReference>
<reference evidence="12" key="2">
    <citation type="submission" date="2012-03" db="EMBL/GenBank/DDBJ databases">
        <title>The complete genome sequence of the pioneer microbe on fresh volcanic deposit, Leptospirillum ferrooxidans strain C2-3.</title>
        <authorList>
            <person name="Fujimura R."/>
            <person name="Sato Y."/>
            <person name="Nishizawa T."/>
            <person name="Nanba K."/>
            <person name="Oshima K."/>
            <person name="Hattori M."/>
            <person name="Kamijo T."/>
            <person name="Ohta H."/>
        </authorList>
    </citation>
    <scope>NUCLEOTIDE SEQUENCE [LARGE SCALE GENOMIC DNA]</scope>
    <source>
        <strain evidence="12">C2-3</strain>
    </source>
</reference>
<evidence type="ECO:0000256" key="5">
    <source>
        <dbReference type="ARBA" id="ARBA00023277"/>
    </source>
</evidence>
<dbReference type="GO" id="GO:0005737">
    <property type="term" value="C:cytoplasm"/>
    <property type="evidence" value="ECO:0007669"/>
    <property type="project" value="UniProtKB-SubCell"/>
</dbReference>
<dbReference type="EC" id="3.1.3.-" evidence="7"/>
<dbReference type="PIRSF" id="PIRSF004682">
    <property type="entry name" value="GmhB"/>
    <property type="match status" value="1"/>
</dbReference>
<dbReference type="GO" id="GO:0005975">
    <property type="term" value="P:carbohydrate metabolic process"/>
    <property type="evidence" value="ECO:0007669"/>
    <property type="project" value="InterPro"/>
</dbReference>
<reference evidence="11 12" key="1">
    <citation type="journal article" date="2012" name="J. Bacteriol.">
        <title>Complete Genome Sequence of Leptospirillum ferrooxidans Strain C2-3, Isolated from a Fresh Volcanic Ash Deposit on the Island of Miyake, Japan.</title>
        <authorList>
            <person name="Fujimura R."/>
            <person name="Sato Y."/>
            <person name="Nishizawa T."/>
            <person name="Oshima K."/>
            <person name="Kim S.-W."/>
            <person name="Hattori M."/>
            <person name="Kamijo T."/>
            <person name="Ohta H."/>
        </authorList>
    </citation>
    <scope>NUCLEOTIDE SEQUENCE [LARGE SCALE GENOMIC DNA]</scope>
    <source>
        <strain evidence="11 12">C2-3</strain>
    </source>
</reference>
<dbReference type="EMBL" id="AP012342">
    <property type="protein sequence ID" value="BAM07111.1"/>
    <property type="molecule type" value="Genomic_DNA"/>
</dbReference>
<evidence type="ECO:0000256" key="4">
    <source>
        <dbReference type="ARBA" id="ARBA00022801"/>
    </source>
</evidence>
<protein>
    <recommendedName>
        <fullName evidence="6 7">D,D-heptose 1,7-bisphosphate phosphatase</fullName>
        <ecNumber evidence="7">3.1.3.-</ecNumber>
    </recommendedName>
</protein>
<dbReference type="NCBIfam" id="TIGR01656">
    <property type="entry name" value="Histidinol-ppas"/>
    <property type="match status" value="1"/>
</dbReference>
<dbReference type="AlphaFoldDB" id="I0IPB2"/>
<feature type="binding site" evidence="10">
    <location>
        <position position="91"/>
    </location>
    <ligand>
        <name>Zn(2+)</name>
        <dbReference type="ChEBI" id="CHEBI:29105"/>
    </ligand>
</feature>
<comment type="subcellular location">
    <subcellularLocation>
        <location evidence="1 7">Cytoplasm</location>
    </subcellularLocation>
</comment>
<evidence type="ECO:0000256" key="2">
    <source>
        <dbReference type="ARBA" id="ARBA00022490"/>
    </source>
</evidence>
<evidence type="ECO:0000313" key="12">
    <source>
        <dbReference type="Proteomes" id="UP000007382"/>
    </source>
</evidence>
<evidence type="ECO:0000313" key="11">
    <source>
        <dbReference type="EMBL" id="BAM07111.1"/>
    </source>
</evidence>
<keyword evidence="3 10" id="KW-0479">Metal-binding</keyword>
<dbReference type="InterPro" id="IPR004446">
    <property type="entry name" value="Heptose_bisP_phosphatase"/>
</dbReference>
<evidence type="ECO:0000256" key="8">
    <source>
        <dbReference type="PIRSR" id="PIRSR004682-1"/>
    </source>
</evidence>
<dbReference type="PANTHER" id="PTHR42891">
    <property type="entry name" value="D-GLYCERO-BETA-D-MANNO-HEPTOSE-1,7-BISPHOSPHATE 7-PHOSPHATASE"/>
    <property type="match status" value="1"/>
</dbReference>
<evidence type="ECO:0000256" key="7">
    <source>
        <dbReference type="PIRNR" id="PIRNR004682"/>
    </source>
</evidence>
<dbReference type="GO" id="GO:0046872">
    <property type="term" value="F:metal ion binding"/>
    <property type="evidence" value="ECO:0007669"/>
    <property type="project" value="UniProtKB-KW"/>
</dbReference>
<feature type="binding site" evidence="10">
    <location>
        <position position="106"/>
    </location>
    <ligand>
        <name>Zn(2+)</name>
        <dbReference type="ChEBI" id="CHEBI:29105"/>
    </ligand>
</feature>
<dbReference type="Pfam" id="PF13242">
    <property type="entry name" value="Hydrolase_like"/>
    <property type="match status" value="1"/>
</dbReference>
<keyword evidence="4 7" id="KW-0378">Hydrolase</keyword>
<feature type="site" description="Stabilizes the phosphoryl group" evidence="9">
    <location>
        <position position="52"/>
    </location>
</feature>
<evidence type="ECO:0000256" key="3">
    <source>
        <dbReference type="ARBA" id="ARBA00022723"/>
    </source>
</evidence>
<dbReference type="InterPro" id="IPR036412">
    <property type="entry name" value="HAD-like_sf"/>
</dbReference>
<dbReference type="OrthoDB" id="9801899at2"/>
<accession>I0IPB2</accession>
<evidence type="ECO:0000256" key="1">
    <source>
        <dbReference type="ARBA" id="ARBA00004496"/>
    </source>
</evidence>
<feature type="binding site" evidence="10">
    <location>
        <position position="10"/>
    </location>
    <ligand>
        <name>Mg(2+)</name>
        <dbReference type="ChEBI" id="CHEBI:18420"/>
    </ligand>
</feature>
<comment type="similarity">
    <text evidence="7">Belongs to the gmhB family.</text>
</comment>
<dbReference type="KEGG" id="lfc:LFE_1428"/>
<keyword evidence="2 7" id="KW-0963">Cytoplasm</keyword>
<dbReference type="PATRIC" id="fig|1162668.3.peg.1696"/>
<comment type="cofactor">
    <cofactor evidence="10">
        <name>Zn(2+)</name>
        <dbReference type="ChEBI" id="CHEBI:29105"/>
    </cofactor>
</comment>
<keyword evidence="10" id="KW-0862">Zinc</keyword>
<name>I0IPB2_LEPFC</name>
<dbReference type="InterPro" id="IPR023214">
    <property type="entry name" value="HAD_sf"/>
</dbReference>
<dbReference type="GO" id="GO:0016791">
    <property type="term" value="F:phosphatase activity"/>
    <property type="evidence" value="ECO:0007669"/>
    <property type="project" value="InterPro"/>
</dbReference>
<feature type="site" description="Contributes to substrate recognition" evidence="9">
    <location>
        <position position="110"/>
    </location>
</feature>
<dbReference type="InterPro" id="IPR006549">
    <property type="entry name" value="HAD-SF_hydro_IIIA"/>
</dbReference>
<gene>
    <name evidence="11" type="ordered locus">LFE_1428</name>
</gene>
<sequence length="186" mass="20766">MKKRPIVLADRDGTLIRHIPYLSKLSDVEFLPGVLSSIRRLNSLKIPVVVVTNQSGVARGYFGEDFVRETHSYMNGILKKEGAHLDGFFYCPHFREASVDRYRVSCGCRKPLPGMLEEALEVFHGDPGSSMMVGDSEGDVLAGKSLGCHNFWILPQEAGKRDDLAFRVSSFEEAVNLFLSDTELLE</sequence>
<feature type="site" description="Contributes to substrate recognition" evidence="9">
    <location>
        <position position="109"/>
    </location>
</feature>
<dbReference type="STRING" id="1162668.LFE_1428"/>
<evidence type="ECO:0000256" key="9">
    <source>
        <dbReference type="PIRSR" id="PIRSR004682-3"/>
    </source>
</evidence>
<dbReference type="HOGENOM" id="CLU_085077_3_2_0"/>
<dbReference type="Gene3D" id="3.40.50.1000">
    <property type="entry name" value="HAD superfamily/HAD-like"/>
    <property type="match status" value="1"/>
</dbReference>
<evidence type="ECO:0000256" key="10">
    <source>
        <dbReference type="PIRSR" id="PIRSR004682-4"/>
    </source>
</evidence>
<dbReference type="eggNOG" id="COG0241">
    <property type="taxonomic scope" value="Bacteria"/>
</dbReference>
<feature type="binding site" evidence="10">
    <location>
        <position position="93"/>
    </location>
    <ligand>
        <name>Zn(2+)</name>
        <dbReference type="ChEBI" id="CHEBI:29105"/>
    </ligand>
</feature>
<dbReference type="NCBIfam" id="TIGR01662">
    <property type="entry name" value="HAD-SF-IIIA"/>
    <property type="match status" value="1"/>
</dbReference>
<feature type="active site" description="Proton donor" evidence="8">
    <location>
        <position position="12"/>
    </location>
</feature>
<keyword evidence="10" id="KW-0460">Magnesium</keyword>
<evidence type="ECO:0000256" key="6">
    <source>
        <dbReference type="ARBA" id="ARBA00031828"/>
    </source>
</evidence>
<comment type="cofactor">
    <cofactor evidence="10">
        <name>Mg(2+)</name>
        <dbReference type="ChEBI" id="CHEBI:18420"/>
    </cofactor>
</comment>
<feature type="active site" description="Nucleophile" evidence="8">
    <location>
        <position position="10"/>
    </location>
</feature>
<organism evidence="11 12">
    <name type="scientific">Leptospirillum ferrooxidans (strain C2-3)</name>
    <dbReference type="NCBI Taxonomy" id="1162668"/>
    <lineage>
        <taxon>Bacteria</taxon>
        <taxon>Pseudomonadati</taxon>
        <taxon>Nitrospirota</taxon>
        <taxon>Nitrospiria</taxon>
        <taxon>Nitrospirales</taxon>
        <taxon>Nitrospiraceae</taxon>
        <taxon>Leptospirillum</taxon>
    </lineage>
</organism>
<dbReference type="Proteomes" id="UP000007382">
    <property type="component" value="Chromosome"/>
</dbReference>
<keyword evidence="12" id="KW-1185">Reference proteome</keyword>
<feature type="binding site" evidence="10">
    <location>
        <position position="12"/>
    </location>
    <ligand>
        <name>Mg(2+)</name>
        <dbReference type="ChEBI" id="CHEBI:18420"/>
    </ligand>
</feature>